<feature type="region of interest" description="Disordered" evidence="13">
    <location>
        <begin position="347"/>
        <end position="488"/>
    </location>
</feature>
<dbReference type="InterPro" id="IPR003347">
    <property type="entry name" value="JmjC_dom"/>
</dbReference>
<feature type="compositionally biased region" description="Polar residues" evidence="13">
    <location>
        <begin position="255"/>
        <end position="271"/>
    </location>
</feature>
<dbReference type="Pfam" id="PF21326">
    <property type="entry name" value="KDM6_GATAL"/>
    <property type="match status" value="1"/>
</dbReference>
<evidence type="ECO:0000256" key="8">
    <source>
        <dbReference type="ARBA" id="ARBA00023002"/>
    </source>
</evidence>
<evidence type="ECO:0000259" key="14">
    <source>
        <dbReference type="PROSITE" id="PS51184"/>
    </source>
</evidence>
<dbReference type="InterPro" id="IPR019734">
    <property type="entry name" value="TPR_rpt"/>
</dbReference>
<keyword evidence="5" id="KW-0862">Zinc</keyword>
<accession>A0A6A0HAU2</accession>
<feature type="compositionally biased region" description="Polar residues" evidence="13">
    <location>
        <begin position="368"/>
        <end position="381"/>
    </location>
</feature>
<reference evidence="15" key="2">
    <citation type="journal article" date="2018" name="Environ. Sci. Technol.">
        <title>The Toxicogenome of Hyalella azteca: A Model for Sediment Ecotoxicology and Evolutionary Toxicology.</title>
        <authorList>
            <person name="Poynton H.C."/>
            <person name="Hasenbein S."/>
            <person name="Benoit J.B."/>
            <person name="Sepulveda M.S."/>
            <person name="Poelchau M.F."/>
            <person name="Hughes D.S.T."/>
            <person name="Murali S.C."/>
            <person name="Chen S."/>
            <person name="Glastad K.M."/>
            <person name="Goodisman M.A.D."/>
            <person name="Werren J.H."/>
            <person name="Vineis J.H."/>
            <person name="Bowen J.L."/>
            <person name="Friedrich M."/>
            <person name="Jones J."/>
            <person name="Robertson H.M."/>
            <person name="Feyereisen R."/>
            <person name="Mechler-Hickson A."/>
            <person name="Mathers N."/>
            <person name="Lee C.E."/>
            <person name="Colbourne J.K."/>
            <person name="Biales A."/>
            <person name="Johnston J.S."/>
            <person name="Wellborn G.A."/>
            <person name="Rosendale A.J."/>
            <person name="Cridge A.G."/>
            <person name="Munoz-Torres M.C."/>
            <person name="Bain P.A."/>
            <person name="Manny A.R."/>
            <person name="Major K.M."/>
            <person name="Lambert F.N."/>
            <person name="Vulpe C.D."/>
            <person name="Tuck P."/>
            <person name="Blalock B.J."/>
            <person name="Lin Y.Y."/>
            <person name="Smith M.E."/>
            <person name="Ochoa-Acuna H."/>
            <person name="Chen M.M."/>
            <person name="Childers C.P."/>
            <person name="Qu J."/>
            <person name="Dugan S."/>
            <person name="Lee S.L."/>
            <person name="Chao H."/>
            <person name="Dinh H."/>
            <person name="Han Y."/>
            <person name="Doddapaneni H."/>
            <person name="Worley K.C."/>
            <person name="Muzny D.M."/>
            <person name="Gibbs R.A."/>
            <person name="Richards S."/>
        </authorList>
    </citation>
    <scope>NUCLEOTIDE SEQUENCE</scope>
    <source>
        <strain evidence="15">HAZT.00-mixed</strain>
        <tissue evidence="15">Whole organism</tissue>
    </source>
</reference>
<evidence type="ECO:0000256" key="1">
    <source>
        <dbReference type="ARBA" id="ARBA00001954"/>
    </source>
</evidence>
<evidence type="ECO:0000256" key="12">
    <source>
        <dbReference type="PROSITE-ProRule" id="PRU00339"/>
    </source>
</evidence>
<dbReference type="GO" id="GO:0071558">
    <property type="term" value="F:histone H3K27me2/H3K27me3 demethylase activity"/>
    <property type="evidence" value="ECO:0007669"/>
    <property type="project" value="TreeGrafter"/>
</dbReference>
<dbReference type="InterPro" id="IPR046941">
    <property type="entry name" value="KDM6_GATAL_sf"/>
</dbReference>
<dbReference type="PANTHER" id="PTHR14017">
    <property type="entry name" value="LYSINE-SPECIFIC DEMETHYLASE"/>
    <property type="match status" value="1"/>
</dbReference>
<keyword evidence="6" id="KW-0156">Chromatin regulator</keyword>
<dbReference type="InterPro" id="IPR048562">
    <property type="entry name" value="KDM6A_B-like_C-hel"/>
</dbReference>
<dbReference type="EMBL" id="JQDR03003704">
    <property type="protein sequence ID" value="KAA0202394.1"/>
    <property type="molecule type" value="Genomic_DNA"/>
</dbReference>
<feature type="compositionally biased region" description="Pro residues" evidence="13">
    <location>
        <begin position="618"/>
        <end position="627"/>
    </location>
</feature>
<comment type="cofactor">
    <cofactor evidence="1">
        <name>Fe(2+)</name>
        <dbReference type="ChEBI" id="CHEBI:29033"/>
    </cofactor>
</comment>
<dbReference type="PROSITE" id="PS51184">
    <property type="entry name" value="JMJC"/>
    <property type="match status" value="1"/>
</dbReference>
<sequence length="996" mass="112067">MLKVQNDFEGALKHFQLALLDSGPCSFTKLEIRFHEAHLYELQGKHKVAQDAYEKLLKEESVSGQLRADILRQLGWMYHTVTSLGDKREREEKAVTLLQKSIEADPKSGQSLYLLGRCLASLGRIHDAFVAYRNSVDKCEGNADTWCSIGVLYQQQNQPMDALQAYICAVQFDKSHVAAWTNLGILYESCNQPRDALTCYLNASRSKTSRIQNPNLGPRTRFLQQQLAAAPMPSLARPKTLLTIEEAWNLPVATDMNQRGGSARNSSTSASGGAFNKQQSHPPPPPYQQHQDAKRFKPDASEQPRPQYYLNSHQLQMLQYLQNNQTSLTPPQQQQLQHLQHNYRLMQQHQMQVRQQQQQQQQQQLQQGSNISGQNYGSSARGQPGGFVSPIGGVVNGSSPVAASGPGYLSPRPPTPQQYNNNGAPSYSNGSYNSGQPQQQSANQQMVPGAQQHNNSPNFYTNQDQVGNLTRTPNSASSTLADPTTVSDQELQELISQKEFAESFAEDLLNRLAKGENVMDELNKGELDQTALPNTQFSTGALQDLTQRLDSRNVKQEVDLKPDSIVDVGLLDHLPSEIKLESSPEIEIKPTMLSSEILTACRGRGTQARNISMIGDNQPPPSPPDPPATRLNQDQLVPPTASVLLENKKLAFSPQLQEFCLKHPIAVVRGIASALKLDLGLFSTKTLVETNPDHTIEVRTQAFQPADKNLDPNNPDRVVWPCYSHRSHTTIAKYAQYQANTFQESLKVRYFFININIGPGDCEWFAVPDAYWGIIANLCEKNGTNYLHGSWWPDLKELFDENVPVYRFLQKPGDMVWVNSGCVHWVQAVGWCNNIAWNVGPLTARQYLLGLERYEWNKLQRFKSIVPMLHLTWNLARNIKVSDAKFFELIKTCLMRSLKQVFLTLDFVRMCGIEPRFHGRARNEASHYCGVCEIEVFNILMVRDINGRNVVHCIDCARRISPTLDGFIVLEEYHIEDIMEVYDQFVLHSVSNTVVS</sequence>
<evidence type="ECO:0000256" key="10">
    <source>
        <dbReference type="ARBA" id="ARBA00023242"/>
    </source>
</evidence>
<comment type="subcellular location">
    <subcellularLocation>
        <location evidence="2">Nucleus</location>
    </subcellularLocation>
</comment>
<dbReference type="GO" id="GO:0031490">
    <property type="term" value="F:chromatin DNA binding"/>
    <property type="evidence" value="ECO:0007669"/>
    <property type="project" value="TreeGrafter"/>
</dbReference>
<evidence type="ECO:0000256" key="2">
    <source>
        <dbReference type="ARBA" id="ARBA00004123"/>
    </source>
</evidence>
<reference evidence="15" key="3">
    <citation type="submission" date="2019-06" db="EMBL/GenBank/DDBJ databases">
        <authorList>
            <person name="Poynton C."/>
            <person name="Hasenbein S."/>
            <person name="Benoit J.B."/>
            <person name="Sepulveda M.S."/>
            <person name="Poelchau M.F."/>
            <person name="Murali S.C."/>
            <person name="Chen S."/>
            <person name="Glastad K.M."/>
            <person name="Werren J.H."/>
            <person name="Vineis J.H."/>
            <person name="Bowen J.L."/>
            <person name="Friedrich M."/>
            <person name="Jones J."/>
            <person name="Robertson H.M."/>
            <person name="Feyereisen R."/>
            <person name="Mechler-Hickson A."/>
            <person name="Mathers N."/>
            <person name="Lee C.E."/>
            <person name="Colbourne J.K."/>
            <person name="Biales A."/>
            <person name="Johnston J.S."/>
            <person name="Wellborn G.A."/>
            <person name="Rosendale A.J."/>
            <person name="Cridge A.G."/>
            <person name="Munoz-Torres M.C."/>
            <person name="Bain P.A."/>
            <person name="Manny A.R."/>
            <person name="Major K.M."/>
            <person name="Lambert F.N."/>
            <person name="Vulpe C.D."/>
            <person name="Tuck P."/>
            <person name="Blalock B.J."/>
            <person name="Lin Y.-Y."/>
            <person name="Smith M.E."/>
            <person name="Ochoa-Acuna H."/>
            <person name="Chen M.-J.M."/>
            <person name="Childers C.P."/>
            <person name="Qu J."/>
            <person name="Dugan S."/>
            <person name="Lee S.L."/>
            <person name="Chao H."/>
            <person name="Dinh H."/>
            <person name="Han Y."/>
            <person name="Doddapaneni H."/>
            <person name="Worley K.C."/>
            <person name="Muzny D.M."/>
            <person name="Gibbs R.A."/>
            <person name="Richards S."/>
        </authorList>
    </citation>
    <scope>NUCLEOTIDE SEQUENCE</scope>
    <source>
        <strain evidence="15">HAZT.00-mixed</strain>
        <tissue evidence="15">Whole organism</tissue>
    </source>
</reference>
<gene>
    <name evidence="15" type="ORF">HAZT_HAZT009248</name>
</gene>
<proteinExistence type="inferred from homology"/>
<dbReference type="OrthoDB" id="418911at2759"/>
<evidence type="ECO:0000313" key="15">
    <source>
        <dbReference type="EMBL" id="KAA0202394.1"/>
    </source>
</evidence>
<dbReference type="Gene3D" id="2.10.110.20">
    <property type="match status" value="1"/>
</dbReference>
<feature type="region of interest" description="Disordered" evidence="13">
    <location>
        <begin position="611"/>
        <end position="633"/>
    </location>
</feature>
<comment type="similarity">
    <text evidence="11">Belongs to the UTX family.</text>
</comment>
<evidence type="ECO:0000256" key="7">
    <source>
        <dbReference type="ARBA" id="ARBA00022964"/>
    </source>
</evidence>
<dbReference type="AlphaFoldDB" id="A0A6A0HAU2"/>
<dbReference type="GO" id="GO:0010468">
    <property type="term" value="P:regulation of gene expression"/>
    <property type="evidence" value="ECO:0007669"/>
    <property type="project" value="TreeGrafter"/>
</dbReference>
<feature type="region of interest" description="Disordered" evidence="13">
    <location>
        <begin position="253"/>
        <end position="305"/>
    </location>
</feature>
<evidence type="ECO:0000256" key="13">
    <source>
        <dbReference type="SAM" id="MobiDB-lite"/>
    </source>
</evidence>
<dbReference type="Gene3D" id="2.60.120.650">
    <property type="entry name" value="Cupin"/>
    <property type="match status" value="2"/>
</dbReference>
<feature type="compositionally biased region" description="Basic and acidic residues" evidence="13">
    <location>
        <begin position="291"/>
        <end position="302"/>
    </location>
</feature>
<dbReference type="Gene3D" id="1.20.58.1370">
    <property type="match status" value="1"/>
</dbReference>
<dbReference type="GO" id="GO:0044666">
    <property type="term" value="C:MLL3/4 complex"/>
    <property type="evidence" value="ECO:0007669"/>
    <property type="project" value="TreeGrafter"/>
</dbReference>
<dbReference type="InterPro" id="IPR051630">
    <property type="entry name" value="Corepressor-Demethylase"/>
</dbReference>
<dbReference type="GO" id="GO:0046872">
    <property type="term" value="F:metal ion binding"/>
    <property type="evidence" value="ECO:0007669"/>
    <property type="project" value="UniProtKB-KW"/>
</dbReference>
<dbReference type="FunFam" id="1.20.58.1370:FF:000001">
    <property type="entry name" value="lysine-specific demethylase 6A isoform X2"/>
    <property type="match status" value="1"/>
</dbReference>
<evidence type="ECO:0000256" key="9">
    <source>
        <dbReference type="ARBA" id="ARBA00023004"/>
    </source>
</evidence>
<name>A0A6A0HAU2_HYAAZ</name>
<reference evidence="15" key="1">
    <citation type="submission" date="2014-08" db="EMBL/GenBank/DDBJ databases">
        <authorList>
            <person name="Murali S."/>
            <person name="Richards S."/>
            <person name="Bandaranaike D."/>
            <person name="Bellair M."/>
            <person name="Blankenburg K."/>
            <person name="Chao H."/>
            <person name="Dinh H."/>
            <person name="Doddapaneni H."/>
            <person name="Dugan-Rocha S."/>
            <person name="Elkadiri S."/>
            <person name="Gnanaolivu R."/>
            <person name="Hughes D."/>
            <person name="Lee S."/>
            <person name="Li M."/>
            <person name="Ming W."/>
            <person name="Munidasa M."/>
            <person name="Muniz J."/>
            <person name="Nguyen L."/>
            <person name="Osuji N."/>
            <person name="Pu L.-L."/>
            <person name="Puazo M."/>
            <person name="Skinner E."/>
            <person name="Qu C."/>
            <person name="Quiroz J."/>
            <person name="Raj R."/>
            <person name="Weissenberger G."/>
            <person name="Xin Y."/>
            <person name="Zou X."/>
            <person name="Han Y."/>
            <person name="Worley K."/>
            <person name="Muzny D."/>
            <person name="Gibbs R."/>
        </authorList>
    </citation>
    <scope>NUCLEOTIDE SEQUENCE</scope>
    <source>
        <strain evidence="15">HAZT.00-mixed</strain>
        <tissue evidence="15">Whole organism</tissue>
    </source>
</reference>
<feature type="compositionally biased region" description="Low complexity" evidence="13">
    <location>
        <begin position="436"/>
        <end position="445"/>
    </location>
</feature>
<evidence type="ECO:0000256" key="3">
    <source>
        <dbReference type="ARBA" id="ARBA00022553"/>
    </source>
</evidence>
<dbReference type="SUPFAM" id="SSF51197">
    <property type="entry name" value="Clavaminate synthase-like"/>
    <property type="match status" value="1"/>
</dbReference>
<keyword evidence="3" id="KW-0597">Phosphoprotein</keyword>
<dbReference type="Proteomes" id="UP000711488">
    <property type="component" value="Unassembled WGS sequence"/>
</dbReference>
<dbReference type="Pfam" id="PF21322">
    <property type="entry name" value="KDM6_C-hel"/>
    <property type="match status" value="1"/>
</dbReference>
<organism evidence="15">
    <name type="scientific">Hyalella azteca</name>
    <name type="common">Amphipod</name>
    <dbReference type="NCBI Taxonomy" id="294128"/>
    <lineage>
        <taxon>Eukaryota</taxon>
        <taxon>Metazoa</taxon>
        <taxon>Ecdysozoa</taxon>
        <taxon>Arthropoda</taxon>
        <taxon>Crustacea</taxon>
        <taxon>Multicrustacea</taxon>
        <taxon>Malacostraca</taxon>
        <taxon>Eumalacostraca</taxon>
        <taxon>Peracarida</taxon>
        <taxon>Amphipoda</taxon>
        <taxon>Senticaudata</taxon>
        <taxon>Talitrida</taxon>
        <taxon>Talitroidea</taxon>
        <taxon>Hyalellidae</taxon>
        <taxon>Hyalella</taxon>
    </lineage>
</organism>
<protein>
    <recommendedName>
        <fullName evidence="14">JmjC domain-containing protein</fullName>
    </recommendedName>
</protein>
<keyword evidence="4" id="KW-0479">Metal-binding</keyword>
<feature type="repeat" description="TPR" evidence="12">
    <location>
        <begin position="143"/>
        <end position="176"/>
    </location>
</feature>
<evidence type="ECO:0000256" key="4">
    <source>
        <dbReference type="ARBA" id="ARBA00022723"/>
    </source>
</evidence>
<dbReference type="SUPFAM" id="SSF48452">
    <property type="entry name" value="TPR-like"/>
    <property type="match status" value="1"/>
</dbReference>
<dbReference type="InterPro" id="IPR048560">
    <property type="entry name" value="KDM6A_B-like_GATAL"/>
</dbReference>
<dbReference type="PANTHER" id="PTHR14017:SF1">
    <property type="entry name" value="LD02225P"/>
    <property type="match status" value="1"/>
</dbReference>
<feature type="domain" description="JmjC" evidence="14">
    <location>
        <begin position="685"/>
        <end position="856"/>
    </location>
</feature>
<keyword evidence="7" id="KW-0223">Dioxygenase</keyword>
<dbReference type="Pfam" id="PF02373">
    <property type="entry name" value="JmjC"/>
    <property type="match status" value="1"/>
</dbReference>
<dbReference type="SMART" id="SM00558">
    <property type="entry name" value="JmjC"/>
    <property type="match status" value="1"/>
</dbReference>
<dbReference type="InterPro" id="IPR011990">
    <property type="entry name" value="TPR-like_helical_dom_sf"/>
</dbReference>
<evidence type="ECO:0000256" key="5">
    <source>
        <dbReference type="ARBA" id="ARBA00022833"/>
    </source>
</evidence>
<keyword evidence="12" id="KW-0802">TPR repeat</keyword>
<keyword evidence="10" id="KW-0539">Nucleus</keyword>
<evidence type="ECO:0000256" key="6">
    <source>
        <dbReference type="ARBA" id="ARBA00022853"/>
    </source>
</evidence>
<dbReference type="SMART" id="SM00028">
    <property type="entry name" value="TPR"/>
    <property type="match status" value="5"/>
</dbReference>
<feature type="compositionally biased region" description="Polar residues" evidence="13">
    <location>
        <begin position="451"/>
        <end position="488"/>
    </location>
</feature>
<comment type="caution">
    <text evidence="15">The sequence shown here is derived from an EMBL/GenBank/DDBJ whole genome shotgun (WGS) entry which is preliminary data.</text>
</comment>
<keyword evidence="8" id="KW-0560">Oxidoreductase</keyword>
<feature type="compositionally biased region" description="Low complexity" evidence="13">
    <location>
        <begin position="347"/>
        <end position="367"/>
    </location>
</feature>
<dbReference type="GO" id="GO:0000978">
    <property type="term" value="F:RNA polymerase II cis-regulatory region sequence-specific DNA binding"/>
    <property type="evidence" value="ECO:0007669"/>
    <property type="project" value="TreeGrafter"/>
</dbReference>
<dbReference type="PROSITE" id="PS50005">
    <property type="entry name" value="TPR"/>
    <property type="match status" value="1"/>
</dbReference>
<dbReference type="Gene3D" id="1.25.40.10">
    <property type="entry name" value="Tetratricopeptide repeat domain"/>
    <property type="match status" value="1"/>
</dbReference>
<feature type="compositionally biased region" description="Polar residues" evidence="13">
    <location>
        <begin position="417"/>
        <end position="435"/>
    </location>
</feature>
<keyword evidence="9" id="KW-0408">Iron</keyword>
<evidence type="ECO:0000256" key="11">
    <source>
        <dbReference type="ARBA" id="ARBA00034483"/>
    </source>
</evidence>